<dbReference type="Gene3D" id="3.90.550.10">
    <property type="entry name" value="Spore Coat Polysaccharide Biosynthesis Protein SpsA, Chain A"/>
    <property type="match status" value="1"/>
</dbReference>
<evidence type="ECO:0000313" key="3">
    <source>
        <dbReference type="Proteomes" id="UP000017396"/>
    </source>
</evidence>
<dbReference type="AlphaFoldDB" id="U5QCF8"/>
<dbReference type="GO" id="GO:0016740">
    <property type="term" value="F:transferase activity"/>
    <property type="evidence" value="ECO:0007669"/>
    <property type="project" value="UniProtKB-KW"/>
</dbReference>
<keyword evidence="2" id="KW-0808">Transferase</keyword>
<dbReference type="InterPro" id="IPR001173">
    <property type="entry name" value="Glyco_trans_2-like"/>
</dbReference>
<name>U5QCF8_GLOK1</name>
<dbReference type="RefSeq" id="WP_023171529.1">
    <property type="nucleotide sequence ID" value="NC_022600.1"/>
</dbReference>
<evidence type="ECO:0000259" key="1">
    <source>
        <dbReference type="Pfam" id="PF00535"/>
    </source>
</evidence>
<gene>
    <name evidence="2" type="ORF">GKIL_0271</name>
</gene>
<organism evidence="2 3">
    <name type="scientific">Gloeobacter kilaueensis (strain ATCC BAA-2537 / CCAP 1431/1 / ULC 316 / JS1)</name>
    <dbReference type="NCBI Taxonomy" id="1183438"/>
    <lineage>
        <taxon>Bacteria</taxon>
        <taxon>Bacillati</taxon>
        <taxon>Cyanobacteriota</taxon>
        <taxon>Cyanophyceae</taxon>
        <taxon>Gloeobacterales</taxon>
        <taxon>Gloeobacteraceae</taxon>
        <taxon>Gloeobacter</taxon>
    </lineage>
</organism>
<dbReference type="HOGENOM" id="CLU_025996_0_7_3"/>
<dbReference type="EMBL" id="CP003587">
    <property type="protein sequence ID" value="AGY56518.1"/>
    <property type="molecule type" value="Genomic_DNA"/>
</dbReference>
<protein>
    <submittedName>
        <fullName evidence="2">Glycosyl transferase family 2</fullName>
    </submittedName>
</protein>
<feature type="domain" description="Glycosyltransferase 2-like" evidence="1">
    <location>
        <begin position="13"/>
        <end position="175"/>
    </location>
</feature>
<proteinExistence type="predicted"/>
<dbReference type="OrthoDB" id="450387at2"/>
<sequence length="351" mass="39775">MQDTEQTLQPLVSVILCNYNYGKYIGQAIESVLGQTYQNFELIVIDDASTDNSAEVITSYRDKLQFIGLERNSGQGAVFNIGLRQSKGEIICFLDSDDYFHIQKLQKTVHAFRVHPEWVQVSHAWTSVDSENRITGSGTKSFVQGDVRRMLLKWGRYPCAITSGLSYRRFALEKISPIPDRSVIVAGQPYNNGADCYMVATVPFYGQVGYINEALMFYRVHGKNRRAYTDDYSYPVQGCRAIGEIINAEAEKHGFGERFDLENDGDYLSLQALQLNQPYPLWKMIVLTLQEAIDCNVQPRDALERLLRRGICAASPRNGKDVIRLGLRRYLRSRLAARQYDAIDGTPSSHS</sequence>
<accession>U5QCF8</accession>
<dbReference type="PANTHER" id="PTHR43685">
    <property type="entry name" value="GLYCOSYLTRANSFERASE"/>
    <property type="match status" value="1"/>
</dbReference>
<reference evidence="2 3" key="1">
    <citation type="journal article" date="2013" name="PLoS ONE">
        <title>Cultivation and Complete Genome Sequencing of Gloeobacter kilaueensis sp. nov., from a Lava Cave in Kilauea Caldera, Hawai'i.</title>
        <authorList>
            <person name="Saw J.H."/>
            <person name="Schatz M."/>
            <person name="Brown M.V."/>
            <person name="Kunkel D.D."/>
            <person name="Foster J.S."/>
            <person name="Shick H."/>
            <person name="Christensen S."/>
            <person name="Hou S."/>
            <person name="Wan X."/>
            <person name="Donachie S.P."/>
        </authorList>
    </citation>
    <scope>NUCLEOTIDE SEQUENCE [LARGE SCALE GENOMIC DNA]</scope>
    <source>
        <strain evidence="3">JS</strain>
    </source>
</reference>
<dbReference type="STRING" id="1183438.GKIL_0271"/>
<evidence type="ECO:0000313" key="2">
    <source>
        <dbReference type="EMBL" id="AGY56518.1"/>
    </source>
</evidence>
<dbReference type="SUPFAM" id="SSF53448">
    <property type="entry name" value="Nucleotide-diphospho-sugar transferases"/>
    <property type="match status" value="1"/>
</dbReference>
<dbReference type="Proteomes" id="UP000017396">
    <property type="component" value="Chromosome"/>
</dbReference>
<dbReference type="Pfam" id="PF00535">
    <property type="entry name" value="Glycos_transf_2"/>
    <property type="match status" value="1"/>
</dbReference>
<dbReference type="eggNOG" id="COG1216">
    <property type="taxonomic scope" value="Bacteria"/>
</dbReference>
<dbReference type="PANTHER" id="PTHR43685:SF11">
    <property type="entry name" value="GLYCOSYLTRANSFERASE TAGX-RELATED"/>
    <property type="match status" value="1"/>
</dbReference>
<dbReference type="InterPro" id="IPR029044">
    <property type="entry name" value="Nucleotide-diphossugar_trans"/>
</dbReference>
<dbReference type="KEGG" id="glj:GKIL_0271"/>
<keyword evidence="3" id="KW-1185">Reference proteome</keyword>
<dbReference type="InterPro" id="IPR050834">
    <property type="entry name" value="Glycosyltransf_2"/>
</dbReference>